<comment type="subcellular location">
    <subcellularLocation>
        <location evidence="1">Membrane</location>
        <topology evidence="1">Single-pass membrane protein</topology>
    </subcellularLocation>
</comment>
<dbReference type="Proteomes" id="UP001337655">
    <property type="component" value="Unassembled WGS sequence"/>
</dbReference>
<evidence type="ECO:0000256" key="1">
    <source>
        <dbReference type="ARBA" id="ARBA00004167"/>
    </source>
</evidence>
<keyword evidence="2 6" id="KW-0812">Transmembrane</keyword>
<sequence length="228" mass="24272">MARSSTDATRFTATGPYASSSPSFSSNPQQPTNQIHLSPGPAPANETPQQKISRLRAAAAAAKASSLKETPFDRTVRIGRAWADRAHRATAYGLIGLTVVSAMVFGAGAADMIIHNRRRRNEFMAEQRAKSAKELGEAKLALDAGRATEDQVLLINRERAAMEAEEAKRSRPGVFKRTTGWLFGGLSTEEQKGGRLGSGTREVSKVGSGEELLGEKEDKGCGGEGGSK</sequence>
<evidence type="ECO:0000313" key="8">
    <source>
        <dbReference type="Proteomes" id="UP001337655"/>
    </source>
</evidence>
<feature type="region of interest" description="Disordered" evidence="5">
    <location>
        <begin position="1"/>
        <end position="49"/>
    </location>
</feature>
<protein>
    <submittedName>
        <fullName evidence="7">Uncharacterized protein</fullName>
    </submittedName>
</protein>
<dbReference type="AlphaFoldDB" id="A0AAV9P9H6"/>
<evidence type="ECO:0000256" key="3">
    <source>
        <dbReference type="ARBA" id="ARBA00022989"/>
    </source>
</evidence>
<organism evidence="7 8">
    <name type="scientific">Saxophila tyrrhenica</name>
    <dbReference type="NCBI Taxonomy" id="1690608"/>
    <lineage>
        <taxon>Eukaryota</taxon>
        <taxon>Fungi</taxon>
        <taxon>Dikarya</taxon>
        <taxon>Ascomycota</taxon>
        <taxon>Pezizomycotina</taxon>
        <taxon>Dothideomycetes</taxon>
        <taxon>Dothideomycetidae</taxon>
        <taxon>Mycosphaerellales</taxon>
        <taxon>Extremaceae</taxon>
        <taxon>Saxophila</taxon>
    </lineage>
</organism>
<keyword evidence="4 6" id="KW-0472">Membrane</keyword>
<dbReference type="GO" id="GO:0016020">
    <property type="term" value="C:membrane"/>
    <property type="evidence" value="ECO:0007669"/>
    <property type="project" value="UniProtKB-SubCell"/>
</dbReference>
<reference evidence="7 8" key="1">
    <citation type="submission" date="2023-08" db="EMBL/GenBank/DDBJ databases">
        <title>Black Yeasts Isolated from many extreme environments.</title>
        <authorList>
            <person name="Coleine C."/>
            <person name="Stajich J.E."/>
            <person name="Selbmann L."/>
        </authorList>
    </citation>
    <scope>NUCLEOTIDE SEQUENCE [LARGE SCALE GENOMIC DNA]</scope>
    <source>
        <strain evidence="7 8">CCFEE 5935</strain>
    </source>
</reference>
<evidence type="ECO:0000256" key="6">
    <source>
        <dbReference type="SAM" id="Phobius"/>
    </source>
</evidence>
<dbReference type="InterPro" id="IPR029208">
    <property type="entry name" value="COX14"/>
</dbReference>
<proteinExistence type="predicted"/>
<feature type="compositionally biased region" description="Low complexity" evidence="5">
    <location>
        <begin position="19"/>
        <end position="34"/>
    </location>
</feature>
<gene>
    <name evidence="7" type="ORF">LTR77_005641</name>
</gene>
<evidence type="ECO:0000256" key="4">
    <source>
        <dbReference type="ARBA" id="ARBA00023136"/>
    </source>
</evidence>
<dbReference type="RefSeq" id="XP_064659009.1">
    <property type="nucleotide sequence ID" value="XM_064802884.1"/>
</dbReference>
<accession>A0AAV9P9H6</accession>
<feature type="transmembrane region" description="Helical" evidence="6">
    <location>
        <begin position="91"/>
        <end position="114"/>
    </location>
</feature>
<keyword evidence="3 6" id="KW-1133">Transmembrane helix</keyword>
<name>A0AAV9P9H6_9PEZI</name>
<dbReference type="GeneID" id="89926982"/>
<dbReference type="Pfam" id="PF14880">
    <property type="entry name" value="COX14"/>
    <property type="match status" value="1"/>
</dbReference>
<feature type="region of interest" description="Disordered" evidence="5">
    <location>
        <begin position="187"/>
        <end position="228"/>
    </location>
</feature>
<comment type="caution">
    <text evidence="7">The sequence shown here is derived from an EMBL/GenBank/DDBJ whole genome shotgun (WGS) entry which is preliminary data.</text>
</comment>
<evidence type="ECO:0000313" key="7">
    <source>
        <dbReference type="EMBL" id="KAK5169663.1"/>
    </source>
</evidence>
<dbReference type="EMBL" id="JAVRRT010000008">
    <property type="protein sequence ID" value="KAK5169663.1"/>
    <property type="molecule type" value="Genomic_DNA"/>
</dbReference>
<feature type="compositionally biased region" description="Polar residues" evidence="5">
    <location>
        <begin position="1"/>
        <end position="12"/>
    </location>
</feature>
<evidence type="ECO:0000256" key="5">
    <source>
        <dbReference type="SAM" id="MobiDB-lite"/>
    </source>
</evidence>
<keyword evidence="8" id="KW-1185">Reference proteome</keyword>
<feature type="compositionally biased region" description="Basic and acidic residues" evidence="5">
    <location>
        <begin position="213"/>
        <end position="228"/>
    </location>
</feature>
<evidence type="ECO:0000256" key="2">
    <source>
        <dbReference type="ARBA" id="ARBA00022692"/>
    </source>
</evidence>